<evidence type="ECO:0000256" key="5">
    <source>
        <dbReference type="ARBA" id="ARBA00022989"/>
    </source>
</evidence>
<keyword evidence="5 8" id="KW-1133">Transmembrane helix</keyword>
<evidence type="ECO:0000313" key="10">
    <source>
        <dbReference type="Proteomes" id="UP000319897"/>
    </source>
</evidence>
<dbReference type="EMBL" id="VFSU01000030">
    <property type="protein sequence ID" value="TPE59580.1"/>
    <property type="molecule type" value="Genomic_DNA"/>
</dbReference>
<feature type="transmembrane region" description="Helical" evidence="8">
    <location>
        <begin position="284"/>
        <end position="302"/>
    </location>
</feature>
<evidence type="ECO:0000256" key="7">
    <source>
        <dbReference type="ARBA" id="ARBA00023136"/>
    </source>
</evidence>
<dbReference type="PANTHER" id="PTHR32024">
    <property type="entry name" value="TRK SYSTEM POTASSIUM UPTAKE PROTEIN TRKG-RELATED"/>
    <property type="match status" value="1"/>
</dbReference>
<reference evidence="9 10" key="1">
    <citation type="submission" date="2019-06" db="EMBL/GenBank/DDBJ databases">
        <authorList>
            <person name="Lee I."/>
            <person name="Jang G.I."/>
            <person name="Hwang C.Y."/>
        </authorList>
    </citation>
    <scope>NUCLEOTIDE SEQUENCE [LARGE SCALE GENOMIC DNA]</scope>
    <source>
        <strain evidence="9 10">PAMC 28131</strain>
    </source>
</reference>
<keyword evidence="10" id="KW-1185">Reference proteome</keyword>
<organism evidence="9 10">
    <name type="scientific">Sandaracinobacter neustonicus</name>
    <dbReference type="NCBI Taxonomy" id="1715348"/>
    <lineage>
        <taxon>Bacteria</taxon>
        <taxon>Pseudomonadati</taxon>
        <taxon>Pseudomonadota</taxon>
        <taxon>Alphaproteobacteria</taxon>
        <taxon>Sphingomonadales</taxon>
        <taxon>Sphingosinicellaceae</taxon>
        <taxon>Sandaracinobacter</taxon>
    </lineage>
</organism>
<evidence type="ECO:0000256" key="2">
    <source>
        <dbReference type="ARBA" id="ARBA00022448"/>
    </source>
</evidence>
<evidence type="ECO:0000256" key="8">
    <source>
        <dbReference type="SAM" id="Phobius"/>
    </source>
</evidence>
<comment type="caution">
    <text evidence="9">The sequence shown here is derived from an EMBL/GenBank/DDBJ whole genome shotgun (WGS) entry which is preliminary data.</text>
</comment>
<feature type="transmembrane region" description="Helical" evidence="8">
    <location>
        <begin position="379"/>
        <end position="401"/>
    </location>
</feature>
<gene>
    <name evidence="9" type="ORF">FJQ54_13170</name>
</gene>
<evidence type="ECO:0000256" key="1">
    <source>
        <dbReference type="ARBA" id="ARBA00004651"/>
    </source>
</evidence>
<evidence type="ECO:0000256" key="4">
    <source>
        <dbReference type="ARBA" id="ARBA00022692"/>
    </source>
</evidence>
<name>A0A501XGA8_9SPHN</name>
<feature type="transmembrane region" description="Helical" evidence="8">
    <location>
        <begin position="204"/>
        <end position="221"/>
    </location>
</feature>
<dbReference type="GO" id="GO:0030001">
    <property type="term" value="P:metal ion transport"/>
    <property type="evidence" value="ECO:0007669"/>
    <property type="project" value="UniProtKB-ARBA"/>
</dbReference>
<dbReference type="PANTHER" id="PTHR32024:SF1">
    <property type="entry name" value="KTR SYSTEM POTASSIUM UPTAKE PROTEIN B"/>
    <property type="match status" value="1"/>
</dbReference>
<feature type="transmembrane region" description="Helical" evidence="8">
    <location>
        <begin position="48"/>
        <end position="73"/>
    </location>
</feature>
<dbReference type="Pfam" id="PF02386">
    <property type="entry name" value="TrkH"/>
    <property type="match status" value="1"/>
</dbReference>
<keyword evidence="3" id="KW-1003">Cell membrane</keyword>
<dbReference type="Proteomes" id="UP000319897">
    <property type="component" value="Unassembled WGS sequence"/>
</dbReference>
<dbReference type="AlphaFoldDB" id="A0A501XGA8"/>
<comment type="subcellular location">
    <subcellularLocation>
        <location evidence="1">Cell membrane</location>
        <topology evidence="1">Multi-pass membrane protein</topology>
    </subcellularLocation>
</comment>
<proteinExistence type="predicted"/>
<keyword evidence="4 8" id="KW-0812">Transmembrane</keyword>
<dbReference type="GO" id="GO:0008324">
    <property type="term" value="F:monoatomic cation transmembrane transporter activity"/>
    <property type="evidence" value="ECO:0007669"/>
    <property type="project" value="InterPro"/>
</dbReference>
<feature type="transmembrane region" description="Helical" evidence="8">
    <location>
        <begin position="164"/>
        <end position="184"/>
    </location>
</feature>
<dbReference type="OrthoDB" id="9810952at2"/>
<accession>A0A501XGA8</accession>
<protein>
    <submittedName>
        <fullName evidence="9">TrkH family potassium uptake protein</fullName>
    </submittedName>
</protein>
<feature type="transmembrane region" description="Helical" evidence="8">
    <location>
        <begin position="322"/>
        <end position="345"/>
    </location>
</feature>
<evidence type="ECO:0000313" key="9">
    <source>
        <dbReference type="EMBL" id="TPE59580.1"/>
    </source>
</evidence>
<evidence type="ECO:0000256" key="3">
    <source>
        <dbReference type="ARBA" id="ARBA00022475"/>
    </source>
</evidence>
<evidence type="ECO:0000256" key="6">
    <source>
        <dbReference type="ARBA" id="ARBA00023065"/>
    </source>
</evidence>
<sequence length="418" mass="44139">MPIARAGGLSGEGGAPPLVALFTATSAFCVTGLTIVDTPTYWSPFGHVVLLLLAQIGGIGIMTGATLIGLLVTRQLRLKSQLMAQSEMKRLDLGDIRNVLKLVLRVTLVTEAILAIWLALRFWHYGLPLGEALWHGLFHSVMAYVNAGFSTLPGGLAAHRADWLLAIPLMIGVIMGGVGFPVLLELHREWRKPAGWSIHTKLTLWGSLGLTLIGMAAVLLFEWGNPATLGGAGLSEKLLGGLFHSVMTRSGGFSLHDPGAMGPDTLLISSGLMLIGGGSASTAGGIRITTFLLLGFVVLSEIRGDKDSVAFRRRICPDVQRQAVAVALTAVGVVSLALLVLASFVKAPVERIMFEVISAFATAGLSTGLTAQMPPAGQMIIILVMYVGRVGIISLAAILAVPSRYSPIRYPEEKPIVG</sequence>
<keyword evidence="2" id="KW-0813">Transport</keyword>
<dbReference type="GO" id="GO:0005886">
    <property type="term" value="C:plasma membrane"/>
    <property type="evidence" value="ECO:0007669"/>
    <property type="project" value="UniProtKB-SubCell"/>
</dbReference>
<feature type="transmembrane region" description="Helical" evidence="8">
    <location>
        <begin position="18"/>
        <end position="36"/>
    </location>
</feature>
<dbReference type="InterPro" id="IPR003445">
    <property type="entry name" value="Cat_transpt"/>
</dbReference>
<keyword evidence="7 8" id="KW-0472">Membrane</keyword>
<keyword evidence="6" id="KW-0406">Ion transport</keyword>
<feature type="transmembrane region" description="Helical" evidence="8">
    <location>
        <begin position="99"/>
        <end position="120"/>
    </location>
</feature>